<reference evidence="2" key="1">
    <citation type="submission" date="2022-01" db="EMBL/GenBank/DDBJ databases">
        <title>Novel bile acid biosynthetic pathways are enriched in the microbiome of centenarians.</title>
        <authorList>
            <person name="Sato Y."/>
            <person name="Atarashi K."/>
            <person name="Plichta R.D."/>
            <person name="Arai Y."/>
            <person name="Sasajima S."/>
            <person name="Kearney M.S."/>
            <person name="Suda W."/>
            <person name="Takeshita K."/>
            <person name="Sasaki T."/>
            <person name="Okamoto S."/>
            <person name="Skelly N.A."/>
            <person name="Okamura Y."/>
            <person name="Vlamakis H."/>
            <person name="Li Y."/>
            <person name="Tanoue T."/>
            <person name="Takei H."/>
            <person name="Nittono H."/>
            <person name="Narushima S."/>
            <person name="Irie J."/>
            <person name="Itoh H."/>
            <person name="Moriya K."/>
            <person name="Sugiura Y."/>
            <person name="Suematsu M."/>
            <person name="Moritoki N."/>
            <person name="Shibata S."/>
            <person name="Littman R.D."/>
            <person name="Fischbach A.M."/>
            <person name="Uwamino Y."/>
            <person name="Inoue T."/>
            <person name="Honda A."/>
            <person name="Hattori M."/>
            <person name="Murai T."/>
            <person name="Xavier J.R."/>
            <person name="Hirose N."/>
            <person name="Honda K."/>
        </authorList>
    </citation>
    <scope>NUCLEOTIDE SEQUENCE</scope>
    <source>
        <strain evidence="2">CE91-St16</strain>
    </source>
</reference>
<dbReference type="GO" id="GO:0006508">
    <property type="term" value="P:proteolysis"/>
    <property type="evidence" value="ECO:0007669"/>
    <property type="project" value="UniProtKB-KW"/>
</dbReference>
<dbReference type="EMBL" id="BQOL01000001">
    <property type="protein sequence ID" value="GKI18630.1"/>
    <property type="molecule type" value="Genomic_DNA"/>
</dbReference>
<dbReference type="SUPFAM" id="SSF51366">
    <property type="entry name" value="Ribulose-phoshate binding barrel"/>
    <property type="match status" value="1"/>
</dbReference>
<evidence type="ECO:0000313" key="2">
    <source>
        <dbReference type="EMBL" id="GKI18630.1"/>
    </source>
</evidence>
<dbReference type="Proteomes" id="UP001055105">
    <property type="component" value="Unassembled WGS sequence"/>
</dbReference>
<dbReference type="AlphaFoldDB" id="A0AA37KME4"/>
<dbReference type="RefSeq" id="WP_244076354.1">
    <property type="nucleotide sequence ID" value="NZ_AP025581.1"/>
</dbReference>
<dbReference type="GO" id="GO:0008233">
    <property type="term" value="F:peptidase activity"/>
    <property type="evidence" value="ECO:0007669"/>
    <property type="project" value="UniProtKB-KW"/>
</dbReference>
<evidence type="ECO:0000313" key="3">
    <source>
        <dbReference type="Proteomes" id="UP001055105"/>
    </source>
</evidence>
<dbReference type="Pfam" id="PF12392">
    <property type="entry name" value="DUF3656"/>
    <property type="match status" value="1"/>
</dbReference>
<protein>
    <submittedName>
        <fullName evidence="2">Protease</fullName>
    </submittedName>
</protein>
<dbReference type="InterPro" id="IPR020988">
    <property type="entry name" value="Pept_U32_collagenase"/>
</dbReference>
<dbReference type="InterPro" id="IPR011060">
    <property type="entry name" value="RibuloseP-bd_barrel"/>
</dbReference>
<feature type="domain" description="Peptidase U32 collagenase" evidence="1">
    <location>
        <begin position="376"/>
        <end position="490"/>
    </location>
</feature>
<dbReference type="PROSITE" id="PS01276">
    <property type="entry name" value="PEPTIDASE_U32"/>
    <property type="match status" value="1"/>
</dbReference>
<accession>A0AA37KME4</accession>
<dbReference type="PANTHER" id="PTHR30217">
    <property type="entry name" value="PEPTIDASE U32 FAMILY"/>
    <property type="match status" value="1"/>
</dbReference>
<sequence length="609" mass="66852">MNFVELLAPARDLQSAVAAVDYGADAVYIGGAKFGARHAAGNSAEQIARVAEYAHRYGVRVHATLNTLIYDDELETAERQARELIAAGVDALIVQDMALRRMDLPVELHASTQVCNMTPEQARFLGECGFARVILERALSLDEIRAICAATNAEVECFVHGAICVGYSGRCFLSRSMSERSGNRGACSQPCRLTYDLTDGCGRTYLAGKHLLSVRDLNLSAHVGELLDAGVRSLKIEGRLKDINYIRNTVAYYRRAVDDALAVRPHLRRASAGESVADFTPDTAKSFTRGESEYFFAGKRAGVASFDTPKAVGEYAGRVTRVERTRFRLDRAHTLAAGDGICFLTPRGLVGTNVNAADGDCVTPNRMEGIAPGCEVYRNYDHRFNQLLERSRTRRVIPAAAVVTASAEGVTFRYTDCEGVAAVAERRIALEPANNAEANAAALRTQAMKSGDTIFAVRSAEVQGAEWFVPASLASQLRREGLAALLQARLARGVEHRIQPEGAAEYPSETLSAEENVTNRLAEAFYRDHGVRQIERGLDLAATTAGRRVMRSAYCIRREIGECLKERPRLKGDLWLERGANRYRLEFDCVRCEMSLVDCTRKETAKPKP</sequence>
<dbReference type="InterPro" id="IPR051454">
    <property type="entry name" value="RNA/ubiquinone_mod_enzymes"/>
</dbReference>
<keyword evidence="2" id="KW-0378">Hydrolase</keyword>
<gene>
    <name evidence="2" type="ORF">CE91St16_15380</name>
</gene>
<name>A0AA37KME4_9BACT</name>
<dbReference type="PANTHER" id="PTHR30217:SF10">
    <property type="entry name" value="23S RRNA 5-HYDROXYCYTIDINE C2501 SYNTHASE"/>
    <property type="match status" value="1"/>
</dbReference>
<dbReference type="Pfam" id="PF01136">
    <property type="entry name" value="Peptidase_U32"/>
    <property type="match status" value="1"/>
</dbReference>
<organism evidence="2 3">
    <name type="scientific">Alistipes finegoldii</name>
    <dbReference type="NCBI Taxonomy" id="214856"/>
    <lineage>
        <taxon>Bacteria</taxon>
        <taxon>Pseudomonadati</taxon>
        <taxon>Bacteroidota</taxon>
        <taxon>Bacteroidia</taxon>
        <taxon>Bacteroidales</taxon>
        <taxon>Rikenellaceae</taxon>
        <taxon>Alistipes</taxon>
    </lineage>
</organism>
<dbReference type="InterPro" id="IPR001539">
    <property type="entry name" value="Peptidase_U32"/>
</dbReference>
<comment type="caution">
    <text evidence="2">The sequence shown here is derived from an EMBL/GenBank/DDBJ whole genome shotgun (WGS) entry which is preliminary data.</text>
</comment>
<evidence type="ECO:0000259" key="1">
    <source>
        <dbReference type="Pfam" id="PF12392"/>
    </source>
</evidence>
<keyword evidence="2" id="KW-0645">Protease</keyword>
<proteinExistence type="predicted"/>